<dbReference type="RefSeq" id="WP_184133164.1">
    <property type="nucleotide sequence ID" value="NZ_JACHFL010000006.1"/>
</dbReference>
<evidence type="ECO:0000256" key="2">
    <source>
        <dbReference type="ARBA" id="ARBA00023002"/>
    </source>
</evidence>
<sequence>MPHALIVHAHPEANSFCTAQMHEAAHALQAQGYTVEVSDLYAMHWEAELNRHDFTQDIEGHFKPPLAQQQAAEAHTFAPDIAAELEKLERADLLVFSFPMWWFSVPALLKGWVDRVFVRGVAYGGSVGTFVEGGLRGKRGLLLFTTGSLEEHFGPGARDGELDVLLFHIQHGMLWFCGVQVLAPVVSFAPVRGTPEDRQRQLGVVRDAFTTLDSRPIIFG</sequence>
<dbReference type="Gene3D" id="3.40.50.360">
    <property type="match status" value="1"/>
</dbReference>
<dbReference type="SUPFAM" id="SSF52218">
    <property type="entry name" value="Flavoproteins"/>
    <property type="match status" value="1"/>
</dbReference>
<gene>
    <name evidence="4" type="ORF">HNQ08_002853</name>
</gene>
<evidence type="ECO:0000256" key="1">
    <source>
        <dbReference type="ARBA" id="ARBA00006252"/>
    </source>
</evidence>
<organism evidence="4 5">
    <name type="scientific">Deinococcus humi</name>
    <dbReference type="NCBI Taxonomy" id="662880"/>
    <lineage>
        <taxon>Bacteria</taxon>
        <taxon>Thermotogati</taxon>
        <taxon>Deinococcota</taxon>
        <taxon>Deinococci</taxon>
        <taxon>Deinococcales</taxon>
        <taxon>Deinococcaceae</taxon>
        <taxon>Deinococcus</taxon>
    </lineage>
</organism>
<dbReference type="Proteomes" id="UP000552709">
    <property type="component" value="Unassembled WGS sequence"/>
</dbReference>
<dbReference type="InterPro" id="IPR029039">
    <property type="entry name" value="Flavoprotein-like_sf"/>
</dbReference>
<evidence type="ECO:0000259" key="3">
    <source>
        <dbReference type="Pfam" id="PF02525"/>
    </source>
</evidence>
<name>A0A7W8JV27_9DEIO</name>
<dbReference type="PANTHER" id="PTHR10204">
    <property type="entry name" value="NAD P H OXIDOREDUCTASE-RELATED"/>
    <property type="match status" value="1"/>
</dbReference>
<proteinExistence type="inferred from homology"/>
<dbReference type="PANTHER" id="PTHR10204:SF34">
    <property type="entry name" value="NAD(P)H DEHYDROGENASE [QUINONE] 1 ISOFORM 1"/>
    <property type="match status" value="1"/>
</dbReference>
<dbReference type="EC" id="1.6.5.2" evidence="4"/>
<dbReference type="EMBL" id="JACHFL010000006">
    <property type="protein sequence ID" value="MBB5363747.1"/>
    <property type="molecule type" value="Genomic_DNA"/>
</dbReference>
<evidence type="ECO:0000313" key="5">
    <source>
        <dbReference type="Proteomes" id="UP000552709"/>
    </source>
</evidence>
<dbReference type="GO" id="GO:0003955">
    <property type="term" value="F:NAD(P)H dehydrogenase (quinone) activity"/>
    <property type="evidence" value="ECO:0007669"/>
    <property type="project" value="UniProtKB-EC"/>
</dbReference>
<keyword evidence="2 4" id="KW-0560">Oxidoreductase</keyword>
<evidence type="ECO:0000313" key="4">
    <source>
        <dbReference type="EMBL" id="MBB5363747.1"/>
    </source>
</evidence>
<dbReference type="InterPro" id="IPR003680">
    <property type="entry name" value="Flavodoxin_fold"/>
</dbReference>
<comment type="similarity">
    <text evidence="1">Belongs to the NAD(P)H dehydrogenase (quinone) family.</text>
</comment>
<dbReference type="InterPro" id="IPR051545">
    <property type="entry name" value="NAD(P)H_dehydrogenase_qn"/>
</dbReference>
<dbReference type="GO" id="GO:0005829">
    <property type="term" value="C:cytosol"/>
    <property type="evidence" value="ECO:0007669"/>
    <property type="project" value="TreeGrafter"/>
</dbReference>
<comment type="caution">
    <text evidence="4">The sequence shown here is derived from an EMBL/GenBank/DDBJ whole genome shotgun (WGS) entry which is preliminary data.</text>
</comment>
<dbReference type="AlphaFoldDB" id="A0A7W8JV27"/>
<reference evidence="4 5" key="1">
    <citation type="submission" date="2020-08" db="EMBL/GenBank/DDBJ databases">
        <title>Genomic Encyclopedia of Type Strains, Phase IV (KMG-IV): sequencing the most valuable type-strain genomes for metagenomic binning, comparative biology and taxonomic classification.</title>
        <authorList>
            <person name="Goeker M."/>
        </authorList>
    </citation>
    <scope>NUCLEOTIDE SEQUENCE [LARGE SCALE GENOMIC DNA]</scope>
    <source>
        <strain evidence="4 5">DSM 27939</strain>
    </source>
</reference>
<accession>A0A7W8JV27</accession>
<keyword evidence="5" id="KW-1185">Reference proteome</keyword>
<protein>
    <submittedName>
        <fullName evidence="4">NAD(P)H dehydrogenase (Quinone)</fullName>
        <ecNumber evidence="4">1.6.5.2</ecNumber>
    </submittedName>
</protein>
<dbReference type="Pfam" id="PF02525">
    <property type="entry name" value="Flavodoxin_2"/>
    <property type="match status" value="1"/>
</dbReference>
<feature type="domain" description="Flavodoxin-like fold" evidence="3">
    <location>
        <begin position="3"/>
        <end position="198"/>
    </location>
</feature>